<evidence type="ECO:0000313" key="1">
    <source>
        <dbReference type="EMBL" id="VDO73815.1"/>
    </source>
</evidence>
<dbReference type="WBParaSite" id="HPBE_0000783901-mRNA-1">
    <property type="protein sequence ID" value="HPBE_0000783901-mRNA-1"/>
    <property type="gene ID" value="HPBE_0000783901"/>
</dbReference>
<dbReference type="EMBL" id="UZAH01025986">
    <property type="protein sequence ID" value="VDO73815.1"/>
    <property type="molecule type" value="Genomic_DNA"/>
</dbReference>
<reference evidence="3" key="2">
    <citation type="submission" date="2019-09" db="UniProtKB">
        <authorList>
            <consortium name="WormBaseParasite"/>
        </authorList>
    </citation>
    <scope>IDENTIFICATION</scope>
</reference>
<evidence type="ECO:0000313" key="2">
    <source>
        <dbReference type="Proteomes" id="UP000050761"/>
    </source>
</evidence>
<evidence type="ECO:0000313" key="3">
    <source>
        <dbReference type="WBParaSite" id="HPBE_0000783901-mRNA-1"/>
    </source>
</evidence>
<protein>
    <submittedName>
        <fullName evidence="3">DUF4160 domain-containing protein</fullName>
    </submittedName>
</protein>
<dbReference type="OrthoDB" id="5854729at2759"/>
<dbReference type="Proteomes" id="UP000050761">
    <property type="component" value="Unassembled WGS sequence"/>
</dbReference>
<accession>A0A3P8BM56</accession>
<sequence>MVSGTCTDFLRQTEDIEEFFGINDDIGRLLTDRKKALKQWHNYFKEISTMKFPHPAIASGHGPVHKITVEKTEATLKRMEPCEATGPDDSAVID</sequence>
<gene>
    <name evidence="1" type="ORF">HPBE_LOCUS7840</name>
</gene>
<organism evidence="2 3">
    <name type="scientific">Heligmosomoides polygyrus</name>
    <name type="common">Parasitic roundworm</name>
    <dbReference type="NCBI Taxonomy" id="6339"/>
    <lineage>
        <taxon>Eukaryota</taxon>
        <taxon>Metazoa</taxon>
        <taxon>Ecdysozoa</taxon>
        <taxon>Nematoda</taxon>
        <taxon>Chromadorea</taxon>
        <taxon>Rhabditida</taxon>
        <taxon>Rhabditina</taxon>
        <taxon>Rhabditomorpha</taxon>
        <taxon>Strongyloidea</taxon>
        <taxon>Heligmosomidae</taxon>
        <taxon>Heligmosomoides</taxon>
    </lineage>
</organism>
<reference evidence="1 2" key="1">
    <citation type="submission" date="2018-11" db="EMBL/GenBank/DDBJ databases">
        <authorList>
            <consortium name="Pathogen Informatics"/>
        </authorList>
    </citation>
    <scope>NUCLEOTIDE SEQUENCE [LARGE SCALE GENOMIC DNA]</scope>
</reference>
<name>A0A183FKX2_HELPZ</name>
<proteinExistence type="predicted"/>
<accession>A0A183FKX2</accession>
<keyword evidence="2" id="KW-1185">Reference proteome</keyword>
<dbReference type="AlphaFoldDB" id="A0A183FKX2"/>